<dbReference type="RefSeq" id="XP_044651985.1">
    <property type="nucleotide sequence ID" value="XM_044796050.1"/>
</dbReference>
<evidence type="ECO:0000256" key="3">
    <source>
        <dbReference type="SAM" id="SignalP"/>
    </source>
</evidence>
<keyword evidence="3" id="KW-0732">Signal</keyword>
<organism evidence="4 5">
    <name type="scientific">Cercospora kikuchii</name>
    <dbReference type="NCBI Taxonomy" id="84275"/>
    <lineage>
        <taxon>Eukaryota</taxon>
        <taxon>Fungi</taxon>
        <taxon>Dikarya</taxon>
        <taxon>Ascomycota</taxon>
        <taxon>Pezizomycotina</taxon>
        <taxon>Dothideomycetes</taxon>
        <taxon>Dothideomycetidae</taxon>
        <taxon>Mycosphaerellales</taxon>
        <taxon>Mycosphaerellaceae</taxon>
        <taxon>Cercospora</taxon>
    </lineage>
</organism>
<keyword evidence="2" id="KW-0812">Transmembrane</keyword>
<evidence type="ECO:0000256" key="2">
    <source>
        <dbReference type="SAM" id="Phobius"/>
    </source>
</evidence>
<sequence length="286" mass="29881">MSLLSSFVTALTTPFSPAADCFGPTYSITNGSNDTVKTSSIVLGRGKTAPLTTLFHGYTSSCYPEGAFSAVFDMPAGGGHFSPGYCPSGFTTELARSASQTSRAFCCPTSWTLDIAGDIDRSFNCSTLGFATVVDGDGTAYLTYAWQFLRGFAVAFEPSDEVVLASVTGVSSSASTSNTDSNIASPGANGVSTAASTSTQTLSPDIQRPELSIGAKAGIGVGATLGALLVLVGIVIFFRRRNQAQRPRTEFDYREDGREKLIGLEPIPTSMELREGTSDGDGRLSC</sequence>
<dbReference type="EMBL" id="BOLY01000001">
    <property type="protein sequence ID" value="GIZ37498.1"/>
    <property type="molecule type" value="Genomic_DNA"/>
</dbReference>
<dbReference type="GeneID" id="68286518"/>
<dbReference type="Proteomes" id="UP000825890">
    <property type="component" value="Unassembled WGS sequence"/>
</dbReference>
<dbReference type="OrthoDB" id="4770059at2759"/>
<feature type="compositionally biased region" description="Low complexity" evidence="1">
    <location>
        <begin position="192"/>
        <end position="203"/>
    </location>
</feature>
<proteinExistence type="predicted"/>
<protein>
    <submittedName>
        <fullName evidence="4">Uncharacterized protein</fullName>
    </submittedName>
</protein>
<feature type="chain" id="PRO_5040127076" evidence="3">
    <location>
        <begin position="19"/>
        <end position="286"/>
    </location>
</feature>
<name>A0A9P3CF15_9PEZI</name>
<dbReference type="AlphaFoldDB" id="A0A9P3CF15"/>
<evidence type="ECO:0000313" key="5">
    <source>
        <dbReference type="Proteomes" id="UP000825890"/>
    </source>
</evidence>
<reference evidence="4 5" key="1">
    <citation type="submission" date="2021-01" db="EMBL/GenBank/DDBJ databases">
        <title>Cercospora kikuchii MAFF 305040 whole genome shotgun sequence.</title>
        <authorList>
            <person name="Kashiwa T."/>
            <person name="Suzuki T."/>
        </authorList>
    </citation>
    <scope>NUCLEOTIDE SEQUENCE [LARGE SCALE GENOMIC DNA]</scope>
    <source>
        <strain evidence="4 5">MAFF 305040</strain>
    </source>
</reference>
<keyword evidence="5" id="KW-1185">Reference proteome</keyword>
<feature type="region of interest" description="Disordered" evidence="1">
    <location>
        <begin position="173"/>
        <end position="203"/>
    </location>
</feature>
<evidence type="ECO:0000256" key="1">
    <source>
        <dbReference type="SAM" id="MobiDB-lite"/>
    </source>
</evidence>
<keyword evidence="2" id="KW-1133">Transmembrane helix</keyword>
<evidence type="ECO:0000313" key="4">
    <source>
        <dbReference type="EMBL" id="GIZ37498.1"/>
    </source>
</evidence>
<gene>
    <name evidence="4" type="ORF">CKM354_000094300</name>
</gene>
<accession>A0A9P3CF15</accession>
<feature type="signal peptide" evidence="3">
    <location>
        <begin position="1"/>
        <end position="18"/>
    </location>
</feature>
<feature type="transmembrane region" description="Helical" evidence="2">
    <location>
        <begin position="217"/>
        <end position="238"/>
    </location>
</feature>
<comment type="caution">
    <text evidence="4">The sequence shown here is derived from an EMBL/GenBank/DDBJ whole genome shotgun (WGS) entry which is preliminary data.</text>
</comment>
<feature type="compositionally biased region" description="Low complexity" evidence="1">
    <location>
        <begin position="173"/>
        <end position="185"/>
    </location>
</feature>
<keyword evidence="2" id="KW-0472">Membrane</keyword>